<dbReference type="KEGG" id="aprs:BI364_05895"/>
<evidence type="ECO:0000313" key="1">
    <source>
        <dbReference type="EMBL" id="AOU97553.1"/>
    </source>
</evidence>
<accession>A0A1D8IM65</accession>
<dbReference type="Proteomes" id="UP000095401">
    <property type="component" value="Chromosome"/>
</dbReference>
<sequence>MVWVVVDHELMPHEVEVDPVRGAAAFGEAEDFAVEAAGLGEVSDGHREVKRLQGHGGAPIVA</sequence>
<name>A0A1D8IM65_9GAMM</name>
<evidence type="ECO:0000313" key="2">
    <source>
        <dbReference type="Proteomes" id="UP000095401"/>
    </source>
</evidence>
<dbReference type="EMBL" id="CP017415">
    <property type="protein sequence ID" value="AOU97553.1"/>
    <property type="molecule type" value="Genomic_DNA"/>
</dbReference>
<keyword evidence="2" id="KW-1185">Reference proteome</keyword>
<proteinExistence type="predicted"/>
<reference evidence="2" key="1">
    <citation type="submission" date="2016-09" db="EMBL/GenBank/DDBJ databases">
        <title>Acidihalobacter prosperus F5.</title>
        <authorList>
            <person name="Khaleque H.N."/>
            <person name="Ramsay J.P."/>
            <person name="Kaksonen A.H."/>
            <person name="Boxall N.J."/>
            <person name="Watkin E.L.J."/>
        </authorList>
    </citation>
    <scope>NUCLEOTIDE SEQUENCE [LARGE SCALE GENOMIC DNA]</scope>
    <source>
        <strain evidence="2">F5</strain>
    </source>
</reference>
<gene>
    <name evidence="1" type="ORF">BI364_05895</name>
</gene>
<organism evidence="1 2">
    <name type="scientific">Acidihalobacter yilgarnensis</name>
    <dbReference type="NCBI Taxonomy" id="2819280"/>
    <lineage>
        <taxon>Bacteria</taxon>
        <taxon>Pseudomonadati</taxon>
        <taxon>Pseudomonadota</taxon>
        <taxon>Gammaproteobacteria</taxon>
        <taxon>Chromatiales</taxon>
        <taxon>Ectothiorhodospiraceae</taxon>
        <taxon>Acidihalobacter</taxon>
    </lineage>
</organism>
<protein>
    <submittedName>
        <fullName evidence="1">Uncharacterized protein</fullName>
    </submittedName>
</protein>
<dbReference type="AlphaFoldDB" id="A0A1D8IM65"/>